<reference evidence="1 2" key="1">
    <citation type="journal article" date="2019" name="Commun. Biol.">
        <title>The bagworm genome reveals a unique fibroin gene that provides high tensile strength.</title>
        <authorList>
            <person name="Kono N."/>
            <person name="Nakamura H."/>
            <person name="Ohtoshi R."/>
            <person name="Tomita M."/>
            <person name="Numata K."/>
            <person name="Arakawa K."/>
        </authorList>
    </citation>
    <scope>NUCLEOTIDE SEQUENCE [LARGE SCALE GENOMIC DNA]</scope>
</reference>
<evidence type="ECO:0000313" key="2">
    <source>
        <dbReference type="Proteomes" id="UP000299102"/>
    </source>
</evidence>
<protein>
    <recommendedName>
        <fullName evidence="3">Nucleic-acid-binding protein from transposon X-element</fullName>
    </recommendedName>
</protein>
<dbReference type="AlphaFoldDB" id="A0A4C1VM65"/>
<name>A0A4C1VM65_EUMVA</name>
<comment type="caution">
    <text evidence="1">The sequence shown here is derived from an EMBL/GenBank/DDBJ whole genome shotgun (WGS) entry which is preliminary data.</text>
</comment>
<dbReference type="Proteomes" id="UP000299102">
    <property type="component" value="Unassembled WGS sequence"/>
</dbReference>
<organism evidence="1 2">
    <name type="scientific">Eumeta variegata</name>
    <name type="common">Bagworm moth</name>
    <name type="synonym">Eumeta japonica</name>
    <dbReference type="NCBI Taxonomy" id="151549"/>
    <lineage>
        <taxon>Eukaryota</taxon>
        <taxon>Metazoa</taxon>
        <taxon>Ecdysozoa</taxon>
        <taxon>Arthropoda</taxon>
        <taxon>Hexapoda</taxon>
        <taxon>Insecta</taxon>
        <taxon>Pterygota</taxon>
        <taxon>Neoptera</taxon>
        <taxon>Endopterygota</taxon>
        <taxon>Lepidoptera</taxon>
        <taxon>Glossata</taxon>
        <taxon>Ditrysia</taxon>
        <taxon>Tineoidea</taxon>
        <taxon>Psychidae</taxon>
        <taxon>Oiketicinae</taxon>
        <taxon>Eumeta</taxon>
    </lineage>
</organism>
<gene>
    <name evidence="1" type="ORF">EVAR_32424_1</name>
</gene>
<sequence>MKSRGIRFIRCLAALLRFGPYDLDVGGAMGGGGIVPLPPYLRCRPPTRAVVFSVANASEDILAVVAALNLRLAEAELAAASAKLEATRAVAACGEQGLCAARQIVCNSAKLSGPARANVEVKRPDSGPVLAFYPAAEQADTIKTAEETKKVLKSAMDPTTLQVQVSKVRKVGRAGVVVQTTLAKAAEKIKKAAPPTLRVTEPRSRRPLVALRNLSGDPSGETVMTSLFEQNLRVKHPEWPLERLIKNCRVAFKKSRRERATTTVVLECEPDLRDVLVSLDRAYIGWEAVTVCDYIDVTCCRKCQQYGHPEAHCRSGETVCARCRSTGHRTADYKAETTKCATCHRFGRREADTHTTAARECPACRFAEERLITVTRYG</sequence>
<proteinExistence type="predicted"/>
<evidence type="ECO:0000313" key="1">
    <source>
        <dbReference type="EMBL" id="GBP39492.1"/>
    </source>
</evidence>
<dbReference type="OrthoDB" id="8122238at2759"/>
<evidence type="ECO:0008006" key="3">
    <source>
        <dbReference type="Google" id="ProtNLM"/>
    </source>
</evidence>
<keyword evidence="2" id="KW-1185">Reference proteome</keyword>
<accession>A0A4C1VM65</accession>
<dbReference type="EMBL" id="BGZK01000367">
    <property type="protein sequence ID" value="GBP39492.1"/>
    <property type="molecule type" value="Genomic_DNA"/>
</dbReference>